<evidence type="ECO:0000256" key="1">
    <source>
        <dbReference type="SAM" id="MobiDB-lite"/>
    </source>
</evidence>
<name>A0A3M0J269_HIRRU</name>
<proteinExistence type="predicted"/>
<protein>
    <submittedName>
        <fullName evidence="2">Uncharacterized protein</fullName>
    </submittedName>
</protein>
<dbReference type="STRING" id="333673.A0A3M0J269"/>
<accession>A0A3M0J269</accession>
<evidence type="ECO:0000313" key="3">
    <source>
        <dbReference type="Proteomes" id="UP000269221"/>
    </source>
</evidence>
<reference evidence="2 3" key="1">
    <citation type="submission" date="2018-07" db="EMBL/GenBank/DDBJ databases">
        <title>A high quality draft genome assembly of the barn swallow (H. rustica rustica).</title>
        <authorList>
            <person name="Formenti G."/>
            <person name="Chiara M."/>
            <person name="Poveda L."/>
            <person name="Francoijs K.-J."/>
            <person name="Bonisoli-Alquati A."/>
            <person name="Canova L."/>
            <person name="Gianfranceschi L."/>
            <person name="Horner D.S."/>
            <person name="Saino N."/>
        </authorList>
    </citation>
    <scope>NUCLEOTIDE SEQUENCE [LARGE SCALE GENOMIC DNA]</scope>
    <source>
        <strain evidence="2">Chelidonia</strain>
        <tissue evidence="2">Blood</tissue>
    </source>
</reference>
<gene>
    <name evidence="2" type="ORF">DUI87_28527</name>
</gene>
<dbReference type="EMBL" id="QRBI01000191">
    <property type="protein sequence ID" value="RMB94984.1"/>
    <property type="molecule type" value="Genomic_DNA"/>
</dbReference>
<dbReference type="AlphaFoldDB" id="A0A3M0J269"/>
<comment type="caution">
    <text evidence="2">The sequence shown here is derived from an EMBL/GenBank/DDBJ whole genome shotgun (WGS) entry which is preliminary data.</text>
</comment>
<organism evidence="2 3">
    <name type="scientific">Hirundo rustica rustica</name>
    <dbReference type="NCBI Taxonomy" id="333673"/>
    <lineage>
        <taxon>Eukaryota</taxon>
        <taxon>Metazoa</taxon>
        <taxon>Chordata</taxon>
        <taxon>Craniata</taxon>
        <taxon>Vertebrata</taxon>
        <taxon>Euteleostomi</taxon>
        <taxon>Archelosauria</taxon>
        <taxon>Archosauria</taxon>
        <taxon>Dinosauria</taxon>
        <taxon>Saurischia</taxon>
        <taxon>Theropoda</taxon>
        <taxon>Coelurosauria</taxon>
        <taxon>Aves</taxon>
        <taxon>Neognathae</taxon>
        <taxon>Neoaves</taxon>
        <taxon>Telluraves</taxon>
        <taxon>Australaves</taxon>
        <taxon>Passeriformes</taxon>
        <taxon>Sylvioidea</taxon>
        <taxon>Hirundinidae</taxon>
        <taxon>Hirundo</taxon>
    </lineage>
</organism>
<keyword evidence="3" id="KW-1185">Reference proteome</keyword>
<evidence type="ECO:0000313" key="2">
    <source>
        <dbReference type="EMBL" id="RMB94984.1"/>
    </source>
</evidence>
<feature type="region of interest" description="Disordered" evidence="1">
    <location>
        <begin position="111"/>
        <end position="138"/>
    </location>
</feature>
<dbReference type="Proteomes" id="UP000269221">
    <property type="component" value="Unassembled WGS sequence"/>
</dbReference>
<sequence length="138" mass="16124">MTRTRPFNICFLITHELHIPPETGWKVQICLLMCKPLEDIGENILDAISNAVIRMGHRKMRDSSDEETPRLWLDAVRALRGQERGRKLLQRIKDLIRGRRLPFRTATRLQDQLEEEEKSEKSEVDSSGVANKDRMLCR</sequence>